<feature type="DNA-binding region" description="H-T-H motif" evidence="4">
    <location>
        <begin position="78"/>
        <end position="97"/>
    </location>
</feature>
<dbReference type="Proteomes" id="UP000199675">
    <property type="component" value="Unassembled WGS sequence"/>
</dbReference>
<evidence type="ECO:0000256" key="4">
    <source>
        <dbReference type="PROSITE-ProRule" id="PRU00335"/>
    </source>
</evidence>
<keyword evidence="7" id="KW-1185">Reference proteome</keyword>
<gene>
    <name evidence="6" type="ORF">SAMN04487960_102153</name>
</gene>
<dbReference type="Gene3D" id="1.10.357.10">
    <property type="entry name" value="Tetracycline Repressor, domain 2"/>
    <property type="match status" value="1"/>
</dbReference>
<dbReference type="Pfam" id="PF13305">
    <property type="entry name" value="TetR_C_33"/>
    <property type="match status" value="1"/>
</dbReference>
<dbReference type="InterPro" id="IPR025996">
    <property type="entry name" value="MT1864/Rv1816-like_C"/>
</dbReference>
<organism evidence="6 7">
    <name type="scientific">Marinobacter mobilis</name>
    <dbReference type="NCBI Taxonomy" id="488533"/>
    <lineage>
        <taxon>Bacteria</taxon>
        <taxon>Pseudomonadati</taxon>
        <taxon>Pseudomonadota</taxon>
        <taxon>Gammaproteobacteria</taxon>
        <taxon>Pseudomonadales</taxon>
        <taxon>Marinobacteraceae</taxon>
        <taxon>Marinobacter</taxon>
    </lineage>
</organism>
<dbReference type="PRINTS" id="PR00455">
    <property type="entry name" value="HTHTETR"/>
</dbReference>
<evidence type="ECO:0000256" key="2">
    <source>
        <dbReference type="ARBA" id="ARBA00023125"/>
    </source>
</evidence>
<dbReference type="AlphaFoldDB" id="A0A1H2SLG5"/>
<dbReference type="GO" id="GO:0000976">
    <property type="term" value="F:transcription cis-regulatory region binding"/>
    <property type="evidence" value="ECO:0007669"/>
    <property type="project" value="TreeGrafter"/>
</dbReference>
<evidence type="ECO:0000259" key="5">
    <source>
        <dbReference type="PROSITE" id="PS50977"/>
    </source>
</evidence>
<dbReference type="PANTHER" id="PTHR30055">
    <property type="entry name" value="HTH-TYPE TRANSCRIPTIONAL REGULATOR RUTR"/>
    <property type="match status" value="1"/>
</dbReference>
<evidence type="ECO:0000256" key="3">
    <source>
        <dbReference type="ARBA" id="ARBA00023163"/>
    </source>
</evidence>
<keyword evidence="1" id="KW-0805">Transcription regulation</keyword>
<dbReference type="SUPFAM" id="SSF48498">
    <property type="entry name" value="Tetracyclin repressor-like, C-terminal domain"/>
    <property type="match status" value="1"/>
</dbReference>
<name>A0A1H2SLG5_9GAMM</name>
<evidence type="ECO:0000256" key="1">
    <source>
        <dbReference type="ARBA" id="ARBA00023015"/>
    </source>
</evidence>
<dbReference type="InterPro" id="IPR050109">
    <property type="entry name" value="HTH-type_TetR-like_transc_reg"/>
</dbReference>
<evidence type="ECO:0000313" key="7">
    <source>
        <dbReference type="Proteomes" id="UP000199675"/>
    </source>
</evidence>
<protein>
    <submittedName>
        <fullName evidence="6">Transcriptional regulator, TetR family</fullName>
    </submittedName>
</protein>
<dbReference type="PANTHER" id="PTHR30055:SF220">
    <property type="entry name" value="TETR-FAMILY REGULATORY PROTEIN"/>
    <property type="match status" value="1"/>
</dbReference>
<dbReference type="EMBL" id="FNNE01000002">
    <property type="protein sequence ID" value="SDW31944.1"/>
    <property type="molecule type" value="Genomic_DNA"/>
</dbReference>
<accession>A0A1H2SLG5</accession>
<evidence type="ECO:0000313" key="6">
    <source>
        <dbReference type="EMBL" id="SDW31944.1"/>
    </source>
</evidence>
<dbReference type="STRING" id="488533.SAMN04487960_102153"/>
<dbReference type="InterPro" id="IPR036271">
    <property type="entry name" value="Tet_transcr_reg_TetR-rel_C_sf"/>
</dbReference>
<dbReference type="InterPro" id="IPR001647">
    <property type="entry name" value="HTH_TetR"/>
</dbReference>
<dbReference type="SUPFAM" id="SSF46689">
    <property type="entry name" value="Homeodomain-like"/>
    <property type="match status" value="1"/>
</dbReference>
<sequence>MDGSLNYLDSVKIRGYFDSVKIIPETIGFGFMPALPNVPYFRTLPMTTAHRYHHGDLHTALLQEAGRLLMEQGIEGLSLRKLAERAGVSRTAPYHHFKDKNALLCALATQGFESLDELIRRQFKGATLREQMTALVREYLSFSVDQPERYELMFGRTLWKAGAPTPELKSVAYRSFRHYTERLARMLDGRLPKAGDPLRIAQASWATVHGLCRLLIDGIYVNQQDMEAVCEQSVALILSALDN</sequence>
<keyword evidence="3" id="KW-0804">Transcription</keyword>
<dbReference type="GO" id="GO:0003700">
    <property type="term" value="F:DNA-binding transcription factor activity"/>
    <property type="evidence" value="ECO:0007669"/>
    <property type="project" value="TreeGrafter"/>
</dbReference>
<proteinExistence type="predicted"/>
<dbReference type="InterPro" id="IPR009057">
    <property type="entry name" value="Homeodomain-like_sf"/>
</dbReference>
<reference evidence="6 7" key="1">
    <citation type="submission" date="2016-10" db="EMBL/GenBank/DDBJ databases">
        <authorList>
            <person name="de Groot N.N."/>
        </authorList>
    </citation>
    <scope>NUCLEOTIDE SEQUENCE [LARGE SCALE GENOMIC DNA]</scope>
    <source>
        <strain evidence="6 7">CGMCC 1.7059</strain>
    </source>
</reference>
<keyword evidence="2 4" id="KW-0238">DNA-binding</keyword>
<dbReference type="PROSITE" id="PS50977">
    <property type="entry name" value="HTH_TETR_2"/>
    <property type="match status" value="1"/>
</dbReference>
<feature type="domain" description="HTH tetR-type" evidence="5">
    <location>
        <begin position="55"/>
        <end position="115"/>
    </location>
</feature>
<dbReference type="Pfam" id="PF00440">
    <property type="entry name" value="TetR_N"/>
    <property type="match status" value="1"/>
</dbReference>